<dbReference type="OrthoDB" id="2656072at2759"/>
<dbReference type="HOGENOM" id="CLU_3051760_0_0_1"/>
<evidence type="ECO:0000313" key="1">
    <source>
        <dbReference type="EMBL" id="KIM59579.1"/>
    </source>
</evidence>
<gene>
    <name evidence="1" type="ORF">SCLCIDRAFT_1217525</name>
</gene>
<evidence type="ECO:0000313" key="2">
    <source>
        <dbReference type="Proteomes" id="UP000053989"/>
    </source>
</evidence>
<organism evidence="1 2">
    <name type="scientific">Scleroderma citrinum Foug A</name>
    <dbReference type="NCBI Taxonomy" id="1036808"/>
    <lineage>
        <taxon>Eukaryota</taxon>
        <taxon>Fungi</taxon>
        <taxon>Dikarya</taxon>
        <taxon>Basidiomycota</taxon>
        <taxon>Agaricomycotina</taxon>
        <taxon>Agaricomycetes</taxon>
        <taxon>Agaricomycetidae</taxon>
        <taxon>Boletales</taxon>
        <taxon>Sclerodermatineae</taxon>
        <taxon>Sclerodermataceae</taxon>
        <taxon>Scleroderma</taxon>
    </lineage>
</organism>
<protein>
    <submittedName>
        <fullName evidence="1">Uncharacterized protein</fullName>
    </submittedName>
</protein>
<dbReference type="Proteomes" id="UP000053989">
    <property type="component" value="Unassembled WGS sequence"/>
</dbReference>
<dbReference type="InParanoid" id="A0A0C3DTR7"/>
<proteinExistence type="predicted"/>
<reference evidence="1 2" key="1">
    <citation type="submission" date="2014-04" db="EMBL/GenBank/DDBJ databases">
        <authorList>
            <consortium name="DOE Joint Genome Institute"/>
            <person name="Kuo A."/>
            <person name="Kohler A."/>
            <person name="Nagy L.G."/>
            <person name="Floudas D."/>
            <person name="Copeland A."/>
            <person name="Barry K.W."/>
            <person name="Cichocki N."/>
            <person name="Veneault-Fourrey C."/>
            <person name="LaButti K."/>
            <person name="Lindquist E.A."/>
            <person name="Lipzen A."/>
            <person name="Lundell T."/>
            <person name="Morin E."/>
            <person name="Murat C."/>
            <person name="Sun H."/>
            <person name="Tunlid A."/>
            <person name="Henrissat B."/>
            <person name="Grigoriev I.V."/>
            <person name="Hibbett D.S."/>
            <person name="Martin F."/>
            <person name="Nordberg H.P."/>
            <person name="Cantor M.N."/>
            <person name="Hua S.X."/>
        </authorList>
    </citation>
    <scope>NUCLEOTIDE SEQUENCE [LARGE SCALE GENOMIC DNA]</scope>
    <source>
        <strain evidence="1 2">Foug A</strain>
    </source>
</reference>
<sequence>MGLSKSVSLHVSRGHVCYTRTLRAGKQADRLRNIDEQRAAALQGLPVEDQEAID</sequence>
<dbReference type="AlphaFoldDB" id="A0A0C3DTR7"/>
<dbReference type="EMBL" id="KN822071">
    <property type="protein sequence ID" value="KIM59579.1"/>
    <property type="molecule type" value="Genomic_DNA"/>
</dbReference>
<accession>A0A0C3DTR7</accession>
<reference evidence="2" key="2">
    <citation type="submission" date="2015-01" db="EMBL/GenBank/DDBJ databases">
        <title>Evolutionary Origins and Diversification of the Mycorrhizal Mutualists.</title>
        <authorList>
            <consortium name="DOE Joint Genome Institute"/>
            <consortium name="Mycorrhizal Genomics Consortium"/>
            <person name="Kohler A."/>
            <person name="Kuo A."/>
            <person name="Nagy L.G."/>
            <person name="Floudas D."/>
            <person name="Copeland A."/>
            <person name="Barry K.W."/>
            <person name="Cichocki N."/>
            <person name="Veneault-Fourrey C."/>
            <person name="LaButti K."/>
            <person name="Lindquist E.A."/>
            <person name="Lipzen A."/>
            <person name="Lundell T."/>
            <person name="Morin E."/>
            <person name="Murat C."/>
            <person name="Riley R."/>
            <person name="Ohm R."/>
            <person name="Sun H."/>
            <person name="Tunlid A."/>
            <person name="Henrissat B."/>
            <person name="Grigoriev I.V."/>
            <person name="Hibbett D.S."/>
            <person name="Martin F."/>
        </authorList>
    </citation>
    <scope>NUCLEOTIDE SEQUENCE [LARGE SCALE GENOMIC DNA]</scope>
    <source>
        <strain evidence="2">Foug A</strain>
    </source>
</reference>
<name>A0A0C3DTR7_9AGAM</name>
<keyword evidence="2" id="KW-1185">Reference proteome</keyword>